<reference evidence="2" key="1">
    <citation type="journal article" date="2019" name="Int. J. Syst. Evol. Microbiol.">
        <title>The Global Catalogue of Microorganisms (GCM) 10K type strain sequencing project: providing services to taxonomists for standard genome sequencing and annotation.</title>
        <authorList>
            <consortium name="The Broad Institute Genomics Platform"/>
            <consortium name="The Broad Institute Genome Sequencing Center for Infectious Disease"/>
            <person name="Wu L."/>
            <person name="Ma J."/>
        </authorList>
    </citation>
    <scope>NUCLEOTIDE SEQUENCE [LARGE SCALE GENOMIC DNA]</scope>
    <source>
        <strain evidence="2">JCM 16014</strain>
    </source>
</reference>
<dbReference type="Pfam" id="PF20529">
    <property type="entry name" value="DUF6744"/>
    <property type="match status" value="1"/>
</dbReference>
<organism evidence="1 2">
    <name type="scientific">Catenulispora yoronensis</name>
    <dbReference type="NCBI Taxonomy" id="450799"/>
    <lineage>
        <taxon>Bacteria</taxon>
        <taxon>Bacillati</taxon>
        <taxon>Actinomycetota</taxon>
        <taxon>Actinomycetes</taxon>
        <taxon>Catenulisporales</taxon>
        <taxon>Catenulisporaceae</taxon>
        <taxon>Catenulispora</taxon>
    </lineage>
</organism>
<evidence type="ECO:0000313" key="2">
    <source>
        <dbReference type="Proteomes" id="UP001500751"/>
    </source>
</evidence>
<dbReference type="InterPro" id="IPR046632">
    <property type="entry name" value="DUF6744"/>
</dbReference>
<accession>A0ABP5H0N3</accession>
<dbReference type="EMBL" id="BAAAQN010000086">
    <property type="protein sequence ID" value="GAA2062106.1"/>
    <property type="molecule type" value="Genomic_DNA"/>
</dbReference>
<keyword evidence="2" id="KW-1185">Reference proteome</keyword>
<sequence length="365" mass="40674">MSAPAAAPQAGLEAYLAQMDAAGAPVLGFVVFYTVCDAPVTRDDLVNWFRELGLSEDYLPNELRPIDAAERATGSTVRLAYLLDGAEPERLPNGRRKRKSRAALDREATLMVRPVSRTKTQVVRHVVREVRDEAQVALSYDPRMADAVFTKDNSENSGFGAGSFGIVPNHPAINALPPVEQEKVRQFLDDIQEAYRTNLAFVPGDRLRDVVRAFIEDVMAGTRLRASGGVYFVAREHHAVLEALRELIGRFNERAVLRTPEEKKLSSLRRIPLPDQGEMRDMVEEEFTNRAREELDRLAVELAVLRRAPEPDPELVAALHKRYLGLKATTDKHSTLLSTSLEDTQASLETVKDQFARLMAGSDDD</sequence>
<protein>
    <submittedName>
        <fullName evidence="1">Uncharacterized protein</fullName>
    </submittedName>
</protein>
<dbReference type="RefSeq" id="WP_344671575.1">
    <property type="nucleotide sequence ID" value="NZ_BAAAQN010000086.1"/>
</dbReference>
<dbReference type="Proteomes" id="UP001500751">
    <property type="component" value="Unassembled WGS sequence"/>
</dbReference>
<gene>
    <name evidence="1" type="ORF">GCM10009839_86510</name>
</gene>
<evidence type="ECO:0000313" key="1">
    <source>
        <dbReference type="EMBL" id="GAA2062106.1"/>
    </source>
</evidence>
<name>A0ABP5H0N3_9ACTN</name>
<proteinExistence type="predicted"/>
<comment type="caution">
    <text evidence="1">The sequence shown here is derived from an EMBL/GenBank/DDBJ whole genome shotgun (WGS) entry which is preliminary data.</text>
</comment>